<reference evidence="2 3" key="1">
    <citation type="journal article" date="2019" name="Nat. Microbiol.">
        <title>Mediterranean grassland soil C-N compound turnover is dependent on rainfall and depth, and is mediated by genomically divergent microorganisms.</title>
        <authorList>
            <person name="Diamond S."/>
            <person name="Andeer P.F."/>
            <person name="Li Z."/>
            <person name="Crits-Christoph A."/>
            <person name="Burstein D."/>
            <person name="Anantharaman K."/>
            <person name="Lane K.R."/>
            <person name="Thomas B.C."/>
            <person name="Pan C."/>
            <person name="Northen T.R."/>
            <person name="Banfield J.F."/>
        </authorList>
    </citation>
    <scope>NUCLEOTIDE SEQUENCE [LARGE SCALE GENOMIC DNA]</scope>
    <source>
        <strain evidence="2">WS_1</strain>
    </source>
</reference>
<dbReference type="AlphaFoldDB" id="A0A538SCI5"/>
<dbReference type="PANTHER" id="PTHR39555">
    <property type="entry name" value="FIMBRIAL ASSEMBLY PROTEIN PILO-LIKE PROTEIN-RELATED"/>
    <property type="match status" value="1"/>
</dbReference>
<dbReference type="EMBL" id="VBOR01000061">
    <property type="protein sequence ID" value="TMQ49100.1"/>
    <property type="molecule type" value="Genomic_DNA"/>
</dbReference>
<protein>
    <recommendedName>
        <fullName evidence="4">Pilus assembly protein PilO</fullName>
    </recommendedName>
</protein>
<name>A0A538SCI5_UNCEI</name>
<dbReference type="InterPro" id="IPR007445">
    <property type="entry name" value="PilO"/>
</dbReference>
<organism evidence="2 3">
    <name type="scientific">Eiseniibacteriota bacterium</name>
    <dbReference type="NCBI Taxonomy" id="2212470"/>
    <lineage>
        <taxon>Bacteria</taxon>
        <taxon>Candidatus Eiseniibacteriota</taxon>
    </lineage>
</organism>
<accession>A0A538SCI5</accession>
<dbReference type="Pfam" id="PF04350">
    <property type="entry name" value="PilO"/>
    <property type="match status" value="1"/>
</dbReference>
<evidence type="ECO:0000256" key="1">
    <source>
        <dbReference type="SAM" id="Phobius"/>
    </source>
</evidence>
<keyword evidence="1" id="KW-1133">Transmembrane helix</keyword>
<dbReference type="Proteomes" id="UP000316292">
    <property type="component" value="Unassembled WGS sequence"/>
</dbReference>
<dbReference type="PANTHER" id="PTHR39555:SF1">
    <property type="entry name" value="TYPE IV PILUS INNER MEMBRANE COMPONENT PILO"/>
    <property type="match status" value="1"/>
</dbReference>
<feature type="transmembrane region" description="Helical" evidence="1">
    <location>
        <begin position="12"/>
        <end position="33"/>
    </location>
</feature>
<evidence type="ECO:0000313" key="2">
    <source>
        <dbReference type="EMBL" id="TMQ49100.1"/>
    </source>
</evidence>
<dbReference type="GO" id="GO:0043683">
    <property type="term" value="P:type IV pilus assembly"/>
    <property type="evidence" value="ECO:0007669"/>
    <property type="project" value="InterPro"/>
</dbReference>
<comment type="caution">
    <text evidence="2">The sequence shown here is derived from an EMBL/GenBank/DDBJ whole genome shotgun (WGS) entry which is preliminary data.</text>
</comment>
<sequence>MDLKDPKTQKIILAVAGIAILVYFYVIADYVPFNYPARAKQIGTLKTTYTQKMSELTKAQQLVNRLPELKKEFELLNQRWTVAQELLPSQKEVASLLRKVTIAGQESGVHFLLFRPGDPKPSQYFTENPVQVSVTGGFHRAGAFLGEISDLSRLVNVSELKLKGFDKGDLDETVQADFVATAYTLAEGTPHESAKQSGAVTK</sequence>
<keyword evidence="1" id="KW-0812">Transmembrane</keyword>
<evidence type="ECO:0008006" key="4">
    <source>
        <dbReference type="Google" id="ProtNLM"/>
    </source>
</evidence>
<proteinExistence type="predicted"/>
<dbReference type="GO" id="GO:0043107">
    <property type="term" value="P:type IV pilus-dependent motility"/>
    <property type="evidence" value="ECO:0007669"/>
    <property type="project" value="InterPro"/>
</dbReference>
<evidence type="ECO:0000313" key="3">
    <source>
        <dbReference type="Proteomes" id="UP000316292"/>
    </source>
</evidence>
<keyword evidence="1" id="KW-0472">Membrane</keyword>
<dbReference type="Gene3D" id="3.30.70.60">
    <property type="match status" value="1"/>
</dbReference>
<gene>
    <name evidence="2" type="ORF">E6K71_05685</name>
</gene>
<dbReference type="InterPro" id="IPR014717">
    <property type="entry name" value="Transl_elong_EF1B/ribsomal_bS6"/>
</dbReference>